<feature type="transmembrane region" description="Helical" evidence="7">
    <location>
        <begin position="26"/>
        <end position="45"/>
    </location>
</feature>
<dbReference type="Pfam" id="PF08478">
    <property type="entry name" value="POTRA_1"/>
    <property type="match status" value="1"/>
</dbReference>
<dbReference type="InterPro" id="IPR045335">
    <property type="entry name" value="FtsQ_C_sf"/>
</dbReference>
<dbReference type="Pfam" id="PF03799">
    <property type="entry name" value="FtsQ_DivIB_C"/>
    <property type="match status" value="1"/>
</dbReference>
<accession>B9KHS4</accession>
<reference evidence="10 11" key="1">
    <citation type="journal article" date="2009" name="BMC Genomics">
        <title>Conservation in the face of diversity: multistrain analysis of an intracellular bacterium.</title>
        <authorList>
            <person name="Dark M.J."/>
            <person name="Herndon D.R."/>
            <person name="Kappmeyer L.S."/>
            <person name="Gonzales M.P."/>
            <person name="Nordeen E."/>
            <person name="Palmer G.H."/>
            <person name="Knowles D.P. Jr."/>
            <person name="Brayton K.A."/>
        </authorList>
    </citation>
    <scope>NUCLEOTIDE SEQUENCE [LARGE SCALE GENOMIC DNA]</scope>
    <source>
        <strain evidence="10 11">Florida</strain>
    </source>
</reference>
<dbReference type="EMBL" id="CP001079">
    <property type="protein sequence ID" value="ACM49036.1"/>
    <property type="molecule type" value="Genomic_DNA"/>
</dbReference>
<name>B9KHS4_ANAMF</name>
<dbReference type="Proteomes" id="UP000007307">
    <property type="component" value="Chromosome"/>
</dbReference>
<dbReference type="eggNOG" id="COG1589">
    <property type="taxonomic scope" value="Bacteria"/>
</dbReference>
<dbReference type="AlphaFoldDB" id="B9KHS4"/>
<keyword evidence="1" id="KW-1003">Cell membrane</keyword>
<gene>
    <name evidence="10" type="primary">ftsQ</name>
    <name evidence="10" type="ordered locus">AMF_152</name>
</gene>
<dbReference type="Gene3D" id="3.10.20.310">
    <property type="entry name" value="membrane protein fhac"/>
    <property type="match status" value="1"/>
</dbReference>
<keyword evidence="2" id="KW-0997">Cell inner membrane</keyword>
<dbReference type="GO" id="GO:0090529">
    <property type="term" value="P:cell septum assembly"/>
    <property type="evidence" value="ECO:0007669"/>
    <property type="project" value="InterPro"/>
</dbReference>
<organism evidence="10 11">
    <name type="scientific">Anaplasma marginale (strain Florida)</name>
    <dbReference type="NCBI Taxonomy" id="320483"/>
    <lineage>
        <taxon>Bacteria</taxon>
        <taxon>Pseudomonadati</taxon>
        <taxon>Pseudomonadota</taxon>
        <taxon>Alphaproteobacteria</taxon>
        <taxon>Rickettsiales</taxon>
        <taxon>Anaplasmataceae</taxon>
        <taxon>Anaplasma</taxon>
    </lineage>
</organism>
<evidence type="ECO:0000256" key="6">
    <source>
        <dbReference type="ARBA" id="ARBA00023306"/>
    </source>
</evidence>
<dbReference type="PANTHER" id="PTHR35851">
    <property type="entry name" value="CELL DIVISION PROTEIN FTSQ"/>
    <property type="match status" value="1"/>
</dbReference>
<keyword evidence="6" id="KW-0131">Cell cycle</keyword>
<dbReference type="InterPro" id="IPR026579">
    <property type="entry name" value="FtsQ"/>
</dbReference>
<keyword evidence="11" id="KW-1185">Reference proteome</keyword>
<dbReference type="Gene3D" id="3.40.50.11690">
    <property type="entry name" value="Cell division protein FtsQ/DivIB"/>
    <property type="match status" value="1"/>
</dbReference>
<protein>
    <submittedName>
        <fullName evidence="10">Cell division protein (FtsQ)</fullName>
    </submittedName>
</protein>
<evidence type="ECO:0000256" key="2">
    <source>
        <dbReference type="ARBA" id="ARBA00022519"/>
    </source>
</evidence>
<evidence type="ECO:0000256" key="3">
    <source>
        <dbReference type="ARBA" id="ARBA00022618"/>
    </source>
</evidence>
<evidence type="ECO:0000313" key="11">
    <source>
        <dbReference type="Proteomes" id="UP000007307"/>
    </source>
</evidence>
<dbReference type="KEGG" id="amf:AMF_152"/>
<dbReference type="STRING" id="320483.AMF_152"/>
<evidence type="ECO:0000259" key="9">
    <source>
        <dbReference type="Pfam" id="PF08478"/>
    </source>
</evidence>
<dbReference type="PANTHER" id="PTHR35851:SF1">
    <property type="entry name" value="CELL DIVISION PROTEIN FTSQ"/>
    <property type="match status" value="1"/>
</dbReference>
<evidence type="ECO:0000313" key="10">
    <source>
        <dbReference type="EMBL" id="ACM49036.1"/>
    </source>
</evidence>
<keyword evidence="4 7" id="KW-0812">Transmembrane</keyword>
<evidence type="ECO:0000256" key="1">
    <source>
        <dbReference type="ARBA" id="ARBA00022475"/>
    </source>
</evidence>
<evidence type="ECO:0000256" key="4">
    <source>
        <dbReference type="ARBA" id="ARBA00022692"/>
    </source>
</evidence>
<dbReference type="InterPro" id="IPR013685">
    <property type="entry name" value="POTRA_FtsQ_type"/>
</dbReference>
<feature type="domain" description="Cell division protein FtsQ/DivIB C-terminal" evidence="8">
    <location>
        <begin position="141"/>
        <end position="252"/>
    </location>
</feature>
<evidence type="ECO:0000256" key="7">
    <source>
        <dbReference type="SAM" id="Phobius"/>
    </source>
</evidence>
<dbReference type="HOGENOM" id="CLU_061141_3_0_5"/>
<keyword evidence="3 10" id="KW-0132">Cell division</keyword>
<feature type="domain" description="POTRA" evidence="9">
    <location>
        <begin position="69"/>
        <end position="137"/>
    </location>
</feature>
<proteinExistence type="predicted"/>
<evidence type="ECO:0000256" key="5">
    <source>
        <dbReference type="ARBA" id="ARBA00022989"/>
    </source>
</evidence>
<evidence type="ECO:0000259" key="8">
    <source>
        <dbReference type="Pfam" id="PF03799"/>
    </source>
</evidence>
<keyword evidence="5 7" id="KW-1133">Transmembrane helix</keyword>
<dbReference type="InterPro" id="IPR005548">
    <property type="entry name" value="Cell_div_FtsQ/DivIB_C"/>
</dbReference>
<keyword evidence="7" id="KW-0472">Membrane</keyword>
<sequence length="261" mass="28910">MSQAMCKDAAGNRAIAAHSAPLCMRVVRRIFVVGAVVFVAGWGVPDFSIKSWLGGLSSAVSSALIEAGFSTREVVIRGNSVVSTAEILNMINKDSSIILLSLRTLRSRIKSHSPWVKEVAVHRELANGILRITVEEYVAFANWRHHGMNSIIDNTGHVIVNSDERLDNLVSIYGDEALEGLHFVREVLNNGGMLSTMVSSFSWLGNRRWDVGFSSGLQVKLPENNPQAAWNYLAQLYKSSGELLMWKVVDMRIPDKIFIKK</sequence>